<dbReference type="Proteomes" id="UP001150904">
    <property type="component" value="Unassembled WGS sequence"/>
</dbReference>
<dbReference type="AlphaFoldDB" id="A0A9W9N463"/>
<keyword evidence="5" id="KW-1185">Reference proteome</keyword>
<name>A0A9W9N463_9EURO</name>
<dbReference type="CDD" id="cd12148">
    <property type="entry name" value="fungal_TF_MHR"/>
    <property type="match status" value="1"/>
</dbReference>
<dbReference type="GO" id="GO:0003677">
    <property type="term" value="F:DNA binding"/>
    <property type="evidence" value="ECO:0007669"/>
    <property type="project" value="InterPro"/>
</dbReference>
<dbReference type="PANTHER" id="PTHR47425:SF2">
    <property type="entry name" value="FARB-RELATED"/>
    <property type="match status" value="1"/>
</dbReference>
<gene>
    <name evidence="4" type="ORF">N7498_004467</name>
</gene>
<dbReference type="GeneID" id="83178830"/>
<feature type="region of interest" description="Disordered" evidence="2">
    <location>
        <begin position="355"/>
        <end position="378"/>
    </location>
</feature>
<reference evidence="4" key="1">
    <citation type="submission" date="2022-12" db="EMBL/GenBank/DDBJ databases">
        <authorList>
            <person name="Petersen C."/>
        </authorList>
    </citation>
    <scope>NUCLEOTIDE SEQUENCE</scope>
    <source>
        <strain evidence="4">IBT 15544</strain>
    </source>
</reference>
<dbReference type="InterPro" id="IPR007219">
    <property type="entry name" value="XnlR_reg_dom"/>
</dbReference>
<dbReference type="PANTHER" id="PTHR47425">
    <property type="entry name" value="FARB-RELATED"/>
    <property type="match status" value="1"/>
</dbReference>
<feature type="domain" description="Xylanolytic transcriptional activator regulatory" evidence="3">
    <location>
        <begin position="3"/>
        <end position="77"/>
    </location>
</feature>
<evidence type="ECO:0000256" key="1">
    <source>
        <dbReference type="ARBA" id="ARBA00023242"/>
    </source>
</evidence>
<keyword evidence="1" id="KW-0539">Nucleus</keyword>
<evidence type="ECO:0000313" key="5">
    <source>
        <dbReference type="Proteomes" id="UP001150904"/>
    </source>
</evidence>
<dbReference type="GO" id="GO:0008270">
    <property type="term" value="F:zinc ion binding"/>
    <property type="evidence" value="ECO:0007669"/>
    <property type="project" value="InterPro"/>
</dbReference>
<accession>A0A9W9N463</accession>
<evidence type="ECO:0000256" key="2">
    <source>
        <dbReference type="SAM" id="MobiDB-lite"/>
    </source>
</evidence>
<dbReference type="InterPro" id="IPR052761">
    <property type="entry name" value="Fungal_Detox/Toxin_TFs"/>
</dbReference>
<protein>
    <recommendedName>
        <fullName evidence="3">Xylanolytic transcriptional activator regulatory domain-containing protein</fullName>
    </recommendedName>
</protein>
<evidence type="ECO:0000313" key="4">
    <source>
        <dbReference type="EMBL" id="KAJ5212821.1"/>
    </source>
</evidence>
<evidence type="ECO:0000259" key="3">
    <source>
        <dbReference type="SMART" id="SM00906"/>
    </source>
</evidence>
<dbReference type="RefSeq" id="XP_058310991.1">
    <property type="nucleotide sequence ID" value="XM_058451529.1"/>
</dbReference>
<dbReference type="SMART" id="SM00906">
    <property type="entry name" value="Fungal_trans"/>
    <property type="match status" value="1"/>
</dbReference>
<organism evidence="4 5">
    <name type="scientific">Penicillium cinerascens</name>
    <dbReference type="NCBI Taxonomy" id="70096"/>
    <lineage>
        <taxon>Eukaryota</taxon>
        <taxon>Fungi</taxon>
        <taxon>Dikarya</taxon>
        <taxon>Ascomycota</taxon>
        <taxon>Pezizomycotina</taxon>
        <taxon>Eurotiomycetes</taxon>
        <taxon>Eurotiomycetidae</taxon>
        <taxon>Eurotiales</taxon>
        <taxon>Aspergillaceae</taxon>
        <taxon>Penicillium</taxon>
    </lineage>
</organism>
<dbReference type="EMBL" id="JAPQKR010000008">
    <property type="protein sequence ID" value="KAJ5212821.1"/>
    <property type="molecule type" value="Genomic_DNA"/>
</dbReference>
<dbReference type="GO" id="GO:0006351">
    <property type="term" value="P:DNA-templated transcription"/>
    <property type="evidence" value="ECO:0007669"/>
    <property type="project" value="InterPro"/>
</dbReference>
<comment type="caution">
    <text evidence="4">The sequence shown here is derived from an EMBL/GenBank/DDBJ whole genome shotgun (WGS) entry which is preliminary data.</text>
</comment>
<sequence length="448" mass="51167">MCNSSWLSIAIKYAKVGNTDRSSSSRSSVNQRILILKKLWWCCLARDRVISLGMRRPVQIRLEDFPFIKRKLSLDDFEKEISHSEVYDYKTKKALCSIFIAQCDFSRVATDLLTTVYPERTNSTKGDFAENHVIFEEMMQLQLGLSAWYFEFTTCTEYGGDYAHPSARLFLSLVSMYYQSARMALCNHANRLTADYELPEFLRATMKSYNAELCDAVTDITESFKDLADANMARYLPASAMACTVFPLILWGMNVILSSTPADRYRNAQNFGLLKGLNQLYSHRFDTKRLSVLIGQTLCFFRPKMVDIAMRYSGASFSDIFEKSPQTYVELYLYLDSLISADRFLLIDGKDTSSPLPVPHQGERVGQNPPLKNPESEQPYEMVDQRLSDSGQSYEIEDQGIWETVSFPPSVNTLSNIEEGLPKLTEQNDENNEKLGEDFFDYLAFAGE</sequence>
<reference evidence="4" key="2">
    <citation type="journal article" date="2023" name="IMA Fungus">
        <title>Comparative genomic study of the Penicillium genus elucidates a diverse pangenome and 15 lateral gene transfer events.</title>
        <authorList>
            <person name="Petersen C."/>
            <person name="Sorensen T."/>
            <person name="Nielsen M.R."/>
            <person name="Sondergaard T.E."/>
            <person name="Sorensen J.L."/>
            <person name="Fitzpatrick D.A."/>
            <person name="Frisvad J.C."/>
            <person name="Nielsen K.L."/>
        </authorList>
    </citation>
    <scope>NUCLEOTIDE SEQUENCE</scope>
    <source>
        <strain evidence="4">IBT 15544</strain>
    </source>
</reference>
<proteinExistence type="predicted"/>
<dbReference type="OrthoDB" id="4161332at2759"/>